<dbReference type="Gene3D" id="2.130.10.10">
    <property type="entry name" value="YVTN repeat-like/Quinoprotein amine dehydrogenase"/>
    <property type="match status" value="2"/>
</dbReference>
<dbReference type="GO" id="GO:0043041">
    <property type="term" value="P:amino acid activation for nonribosomal peptide biosynthetic process"/>
    <property type="evidence" value="ECO:0007669"/>
    <property type="project" value="TreeGrafter"/>
</dbReference>
<dbReference type="InterPro" id="IPR042099">
    <property type="entry name" value="ANL_N_sf"/>
</dbReference>
<dbReference type="PANTHER" id="PTHR44394:SF1">
    <property type="entry name" value="BETA-ALANINE-ACTIVATING ENZYME"/>
    <property type="match status" value="1"/>
</dbReference>
<dbReference type="Pfam" id="PF13570">
    <property type="entry name" value="Beta-prop_ACSF4"/>
    <property type="match status" value="1"/>
</dbReference>
<accession>A0A6A3NHH1</accession>
<dbReference type="Gene3D" id="3.40.50.12780">
    <property type="entry name" value="N-terminal domain of ligase-like"/>
    <property type="match status" value="1"/>
</dbReference>
<reference evidence="3 4" key="1">
    <citation type="submission" date="2018-09" db="EMBL/GenBank/DDBJ databases">
        <title>Genomic investigation of the strawberry pathogen Phytophthora fragariae indicates pathogenicity is determined by transcriptional variation in three key races.</title>
        <authorList>
            <person name="Adams T.M."/>
            <person name="Armitage A.D."/>
            <person name="Sobczyk M.K."/>
            <person name="Bates H.J."/>
            <person name="Dunwell J.M."/>
            <person name="Nellist C.F."/>
            <person name="Harrison R.J."/>
        </authorList>
    </citation>
    <scope>NUCLEOTIDE SEQUENCE [LARGE SCALE GENOMIC DNA]</scope>
    <source>
        <strain evidence="3 4">SCRP324</strain>
    </source>
</reference>
<dbReference type="InterPro" id="IPR011047">
    <property type="entry name" value="Quinoprotein_ADH-like_sf"/>
</dbReference>
<dbReference type="InterPro" id="IPR020845">
    <property type="entry name" value="AMP-binding_CS"/>
</dbReference>
<evidence type="ECO:0000259" key="1">
    <source>
        <dbReference type="Pfam" id="PF00501"/>
    </source>
</evidence>
<dbReference type="OrthoDB" id="408177at2759"/>
<dbReference type="SMART" id="SM00564">
    <property type="entry name" value="PQQ"/>
    <property type="match status" value="6"/>
</dbReference>
<comment type="caution">
    <text evidence="3">The sequence shown here is derived from an EMBL/GenBank/DDBJ whole genome shotgun (WGS) entry which is preliminary data.</text>
</comment>
<organism evidence="3 4">
    <name type="scientific">Phytophthora rubi</name>
    <dbReference type="NCBI Taxonomy" id="129364"/>
    <lineage>
        <taxon>Eukaryota</taxon>
        <taxon>Sar</taxon>
        <taxon>Stramenopiles</taxon>
        <taxon>Oomycota</taxon>
        <taxon>Peronosporomycetes</taxon>
        <taxon>Peronosporales</taxon>
        <taxon>Peronosporaceae</taxon>
        <taxon>Phytophthora</taxon>
    </lineage>
</organism>
<dbReference type="PROSITE" id="PS00455">
    <property type="entry name" value="AMP_BINDING"/>
    <property type="match status" value="1"/>
</dbReference>
<dbReference type="InterPro" id="IPR002372">
    <property type="entry name" value="PQQ_rpt_dom"/>
</dbReference>
<dbReference type="Proteomes" id="UP000435112">
    <property type="component" value="Unassembled WGS sequence"/>
</dbReference>
<dbReference type="SUPFAM" id="SSF50998">
    <property type="entry name" value="Quinoprotein alcohol dehydrogenase-like"/>
    <property type="match status" value="1"/>
</dbReference>
<dbReference type="InterPro" id="IPR015943">
    <property type="entry name" value="WD40/YVTN_repeat-like_dom_sf"/>
</dbReference>
<dbReference type="InterPro" id="IPR052091">
    <property type="entry name" value="Beta-ala_Activ/Resist"/>
</dbReference>
<protein>
    <submittedName>
        <fullName evidence="3">Uncharacterized protein</fullName>
    </submittedName>
</protein>
<dbReference type="InterPro" id="IPR000873">
    <property type="entry name" value="AMP-dep_synth/lig_dom"/>
</dbReference>
<dbReference type="EMBL" id="QXFU01000168">
    <property type="protein sequence ID" value="KAE9041629.1"/>
    <property type="molecule type" value="Genomic_DNA"/>
</dbReference>
<evidence type="ECO:0000313" key="4">
    <source>
        <dbReference type="Proteomes" id="UP000435112"/>
    </source>
</evidence>
<evidence type="ECO:0000313" key="3">
    <source>
        <dbReference type="EMBL" id="KAE9041629.1"/>
    </source>
</evidence>
<dbReference type="PANTHER" id="PTHR44394">
    <property type="entry name" value="BETA-ALANINE-ACTIVATING ENZYME"/>
    <property type="match status" value="1"/>
</dbReference>
<dbReference type="Pfam" id="PF00501">
    <property type="entry name" value="AMP-binding"/>
    <property type="match status" value="1"/>
</dbReference>
<sequence>MSRLCQCLQRFWALHAQDEAAALIQSFKGREEVSYLQLRKWQQEVKAALGDGEWEVVGVNLTPFSIEETALVLLVAEEKRRIYVPLDTQLPVIRQLEMVRSSGVQRLVTTWDSPLAKLFASSDGRASGAVEWRTVDLKTSPFQPVQVLAFSDSWLRSQIQESLLCRVRQKLTEGDNSAPLYVLFTSGTTGKPRGVVGTRTGAWTRCEWMWTAYPFATSEDNGERVLRATKLSFVDSVWEILETSKSSGVDDDVDSKDLSSKQVIAFTMTKEIGDVRARTFREIGANSLLATLLVYELHEAFGPHPVKSHELLEMTIGEVLSSLDDLKENPGVKAFPDSTQHKPVKDWDSDSDAGSAIKRRKLVNSVCTDTARTADETTALAYVSRYNQSSLGVNGVYMPTCYASPLSSSEQTSATSLSTSWVLKRQWRVDLKKCIDASPLVIQRHDLDGAVISTWAIVGSHSGQLVCVDVQDNGREVWRVTLDDRIEASATLSVKYGLVYVGTYAGTLFALEMHSGDIRWRFRAIEAIKAAALVIDTRKLVVFGAYDSNLYGLDAVTGQRRWAIDLQGSIFSTPLYCGWSEKLFAATTRGIVVAFQFTSSTGDDVKEQWKLQLPAPVFAGLNADYASKILVAGCADGNLYGLSMDSGSMQWRLPTEKPIFSSPCVYRAGSLVFGSHDGMLRRVNSRSGELIWSTNLHGAVFASSTVVRLVGATPAQCADTLNEGTSTTDGQLVCCVATTTGRVYFCDENTGSIIYQTCESSEKASSAADTSENCSELGPLFGSPVLIDKWCLLGTRTNYFYGFELKQTSSNEN</sequence>
<proteinExistence type="predicted"/>
<gene>
    <name evidence="3" type="ORF">PR002_g4361</name>
</gene>
<dbReference type="InterPro" id="IPR018391">
    <property type="entry name" value="PQQ_b-propeller_rpt"/>
</dbReference>
<feature type="domain" description="AMP-dependent synthetase/ligase" evidence="1">
    <location>
        <begin position="82"/>
        <end position="241"/>
    </location>
</feature>
<dbReference type="SUPFAM" id="SSF56801">
    <property type="entry name" value="Acetyl-CoA synthetase-like"/>
    <property type="match status" value="1"/>
</dbReference>
<evidence type="ECO:0000259" key="2">
    <source>
        <dbReference type="Pfam" id="PF13570"/>
    </source>
</evidence>
<name>A0A6A3NHH1_9STRA</name>
<feature type="domain" description="Pyrrolo-quinoline quinone repeat" evidence="2">
    <location>
        <begin position="431"/>
        <end position="805"/>
    </location>
</feature>
<dbReference type="AlphaFoldDB" id="A0A6A3NHH1"/>